<dbReference type="EMBL" id="CAKOFQ010007095">
    <property type="protein sequence ID" value="CAH1990687.1"/>
    <property type="molecule type" value="Genomic_DNA"/>
</dbReference>
<evidence type="ECO:0000313" key="2">
    <source>
        <dbReference type="EMBL" id="CAH1990687.1"/>
    </source>
</evidence>
<evidence type="ECO:0000313" key="3">
    <source>
        <dbReference type="Proteomes" id="UP001152888"/>
    </source>
</evidence>
<feature type="compositionally biased region" description="Low complexity" evidence="1">
    <location>
        <begin position="1"/>
        <end position="16"/>
    </location>
</feature>
<gene>
    <name evidence="2" type="ORF">ACAOBT_LOCUS19819</name>
</gene>
<comment type="caution">
    <text evidence="2">The sequence shown here is derived from an EMBL/GenBank/DDBJ whole genome shotgun (WGS) entry which is preliminary data.</text>
</comment>
<sequence>MCVLSLSQSVSSSNSSDYPELNPEWSYCFEFTWFGPDYSNISTYDGTCDDYVDEKRTKDVPCQSPIVISSNNVTYMCAKVQSMEGKHISDGCYKQTLSGGYKTEICVCNSTAGYADPPCNAGLSWYLNANTLHLTLAASLFLYLVKYELYNM</sequence>
<dbReference type="AlphaFoldDB" id="A0A9P0LCF7"/>
<evidence type="ECO:0000256" key="1">
    <source>
        <dbReference type="SAM" id="MobiDB-lite"/>
    </source>
</evidence>
<dbReference type="Proteomes" id="UP001152888">
    <property type="component" value="Unassembled WGS sequence"/>
</dbReference>
<accession>A0A9P0LCF7</accession>
<feature type="region of interest" description="Disordered" evidence="1">
    <location>
        <begin position="1"/>
        <end position="20"/>
    </location>
</feature>
<name>A0A9P0LCF7_ACAOB</name>
<keyword evidence="3" id="KW-1185">Reference proteome</keyword>
<reference evidence="2" key="1">
    <citation type="submission" date="2022-03" db="EMBL/GenBank/DDBJ databases">
        <authorList>
            <person name="Sayadi A."/>
        </authorList>
    </citation>
    <scope>NUCLEOTIDE SEQUENCE</scope>
</reference>
<protein>
    <submittedName>
        <fullName evidence="2">Uncharacterized protein</fullName>
    </submittedName>
</protein>
<organism evidence="2 3">
    <name type="scientific">Acanthoscelides obtectus</name>
    <name type="common">Bean weevil</name>
    <name type="synonym">Bruchus obtectus</name>
    <dbReference type="NCBI Taxonomy" id="200917"/>
    <lineage>
        <taxon>Eukaryota</taxon>
        <taxon>Metazoa</taxon>
        <taxon>Ecdysozoa</taxon>
        <taxon>Arthropoda</taxon>
        <taxon>Hexapoda</taxon>
        <taxon>Insecta</taxon>
        <taxon>Pterygota</taxon>
        <taxon>Neoptera</taxon>
        <taxon>Endopterygota</taxon>
        <taxon>Coleoptera</taxon>
        <taxon>Polyphaga</taxon>
        <taxon>Cucujiformia</taxon>
        <taxon>Chrysomeloidea</taxon>
        <taxon>Chrysomelidae</taxon>
        <taxon>Bruchinae</taxon>
        <taxon>Bruchini</taxon>
        <taxon>Acanthoscelides</taxon>
    </lineage>
</organism>
<proteinExistence type="predicted"/>
<dbReference type="OrthoDB" id="8187791at2759"/>